<gene>
    <name evidence="2" type="ORF">BCR43DRAFT_19496</name>
</gene>
<name>A0A1X2HSY7_SYNRA</name>
<dbReference type="GO" id="GO:0016787">
    <property type="term" value="F:hydrolase activity"/>
    <property type="evidence" value="ECO:0007669"/>
    <property type="project" value="InterPro"/>
</dbReference>
<organism evidence="2 3">
    <name type="scientific">Syncephalastrum racemosum</name>
    <name type="common">Filamentous fungus</name>
    <dbReference type="NCBI Taxonomy" id="13706"/>
    <lineage>
        <taxon>Eukaryota</taxon>
        <taxon>Fungi</taxon>
        <taxon>Fungi incertae sedis</taxon>
        <taxon>Mucoromycota</taxon>
        <taxon>Mucoromycotina</taxon>
        <taxon>Mucoromycetes</taxon>
        <taxon>Mucorales</taxon>
        <taxon>Syncephalastraceae</taxon>
        <taxon>Syncephalastrum</taxon>
    </lineage>
</organism>
<dbReference type="SUPFAM" id="SSF53474">
    <property type="entry name" value="alpha/beta-Hydrolases"/>
    <property type="match status" value="1"/>
</dbReference>
<proteinExistence type="predicted"/>
<accession>A0A1X2HSY7</accession>
<dbReference type="STRING" id="13706.A0A1X2HSY7"/>
<feature type="domain" description="Alpha/beta hydrolase fold-3" evidence="1">
    <location>
        <begin position="66"/>
        <end position="120"/>
    </location>
</feature>
<dbReference type="InterPro" id="IPR029058">
    <property type="entry name" value="AB_hydrolase_fold"/>
</dbReference>
<evidence type="ECO:0000259" key="1">
    <source>
        <dbReference type="Pfam" id="PF07859"/>
    </source>
</evidence>
<dbReference type="InParanoid" id="A0A1X2HSY7"/>
<dbReference type="Gene3D" id="3.40.50.1820">
    <property type="entry name" value="alpha/beta hydrolase"/>
    <property type="match status" value="1"/>
</dbReference>
<dbReference type="EMBL" id="MCGN01000001">
    <property type="protein sequence ID" value="ORZ02686.1"/>
    <property type="molecule type" value="Genomic_DNA"/>
</dbReference>
<dbReference type="Pfam" id="PF07859">
    <property type="entry name" value="Abhydrolase_3"/>
    <property type="match status" value="1"/>
</dbReference>
<sequence length="145" mass="16993">MIRVHVPRFRPTWLTYYLWQSCADWRRRLRAKFFSIPSQTMTLKRRPISNSTPTKRTAKSIYAPHTLNATVADLRGMPRTILITVEVDIWRDEAEAYARKLTTAGNDIVATRYWGTTHSTFRGPRWSPSADTIIEQTHQWLKKCV</sequence>
<dbReference type="AlphaFoldDB" id="A0A1X2HSY7"/>
<reference evidence="2 3" key="1">
    <citation type="submission" date="2016-07" db="EMBL/GenBank/DDBJ databases">
        <title>Pervasive Adenine N6-methylation of Active Genes in Fungi.</title>
        <authorList>
            <consortium name="DOE Joint Genome Institute"/>
            <person name="Mondo S.J."/>
            <person name="Dannebaum R.O."/>
            <person name="Kuo R.C."/>
            <person name="Labutti K."/>
            <person name="Haridas S."/>
            <person name="Kuo A."/>
            <person name="Salamov A."/>
            <person name="Ahrendt S.R."/>
            <person name="Lipzen A."/>
            <person name="Sullivan W."/>
            <person name="Andreopoulos W.B."/>
            <person name="Clum A."/>
            <person name="Lindquist E."/>
            <person name="Daum C."/>
            <person name="Ramamoorthy G.K."/>
            <person name="Gryganskyi A."/>
            <person name="Culley D."/>
            <person name="Magnuson J.K."/>
            <person name="James T.Y."/>
            <person name="O'Malley M.A."/>
            <person name="Stajich J.E."/>
            <person name="Spatafora J.W."/>
            <person name="Visel A."/>
            <person name="Grigoriev I.V."/>
        </authorList>
    </citation>
    <scope>NUCLEOTIDE SEQUENCE [LARGE SCALE GENOMIC DNA]</scope>
    <source>
        <strain evidence="2 3">NRRL 2496</strain>
    </source>
</reference>
<keyword evidence="3" id="KW-1185">Reference proteome</keyword>
<evidence type="ECO:0000313" key="2">
    <source>
        <dbReference type="EMBL" id="ORZ02686.1"/>
    </source>
</evidence>
<dbReference type="Proteomes" id="UP000242180">
    <property type="component" value="Unassembled WGS sequence"/>
</dbReference>
<protein>
    <recommendedName>
        <fullName evidence="1">Alpha/beta hydrolase fold-3 domain-containing protein</fullName>
    </recommendedName>
</protein>
<dbReference type="InterPro" id="IPR013094">
    <property type="entry name" value="AB_hydrolase_3"/>
</dbReference>
<dbReference type="PROSITE" id="PS51257">
    <property type="entry name" value="PROKAR_LIPOPROTEIN"/>
    <property type="match status" value="1"/>
</dbReference>
<dbReference type="OrthoDB" id="2289837at2759"/>
<comment type="caution">
    <text evidence="2">The sequence shown here is derived from an EMBL/GenBank/DDBJ whole genome shotgun (WGS) entry which is preliminary data.</text>
</comment>
<evidence type="ECO:0000313" key="3">
    <source>
        <dbReference type="Proteomes" id="UP000242180"/>
    </source>
</evidence>